<dbReference type="InterPro" id="IPR003439">
    <property type="entry name" value="ABC_transporter-like_ATP-bd"/>
</dbReference>
<organism evidence="5 6">
    <name type="scientific">Jatrophihabitans telluris</name>
    <dbReference type="NCBI Taxonomy" id="2038343"/>
    <lineage>
        <taxon>Bacteria</taxon>
        <taxon>Bacillati</taxon>
        <taxon>Actinomycetota</taxon>
        <taxon>Actinomycetes</taxon>
        <taxon>Jatrophihabitantales</taxon>
        <taxon>Jatrophihabitantaceae</taxon>
        <taxon>Jatrophihabitans</taxon>
    </lineage>
</organism>
<dbReference type="SUPFAM" id="SSF52540">
    <property type="entry name" value="P-loop containing nucleoside triphosphate hydrolases"/>
    <property type="match status" value="1"/>
</dbReference>
<dbReference type="Gene3D" id="3.40.50.300">
    <property type="entry name" value="P-loop containing nucleotide triphosphate hydrolases"/>
    <property type="match status" value="1"/>
</dbReference>
<dbReference type="EMBL" id="CP097332">
    <property type="protein sequence ID" value="UQX87893.1"/>
    <property type="molecule type" value="Genomic_DNA"/>
</dbReference>
<feature type="domain" description="ABC transporter" evidence="4">
    <location>
        <begin position="1"/>
        <end position="214"/>
    </location>
</feature>
<dbReference type="PANTHER" id="PTHR42939">
    <property type="entry name" value="ABC TRANSPORTER ATP-BINDING PROTEIN ALBC-RELATED"/>
    <property type="match status" value="1"/>
</dbReference>
<evidence type="ECO:0000256" key="2">
    <source>
        <dbReference type="ARBA" id="ARBA00022741"/>
    </source>
</evidence>
<dbReference type="GO" id="GO:0005524">
    <property type="term" value="F:ATP binding"/>
    <property type="evidence" value="ECO:0007669"/>
    <property type="project" value="UniProtKB-KW"/>
</dbReference>
<dbReference type="InterPro" id="IPR017871">
    <property type="entry name" value="ABC_transporter-like_CS"/>
</dbReference>
<dbReference type="Proteomes" id="UP001056336">
    <property type="component" value="Chromosome"/>
</dbReference>
<sequence>MLDDFSWKLSPGRTVLLGPNGAGKSMLLALASSLLNPQRGVVDFSDNQGRRPVRQARGAIAWMPQQVRAIPGLRCREQVAYHGWLSGLGKRVAWQRAEAELDAVGLIDRGDDRASTLSGGQLRRLGLAQALVAEPSLLLLDEPTAGLDPVQKSRFQQLVAGLVTTDVLTSTHETADLADTFDRVAVLRGGRLLFDGPTASFLELAGPGVDRPRRAESAYAMLVGGDE</sequence>
<evidence type="ECO:0000256" key="3">
    <source>
        <dbReference type="ARBA" id="ARBA00022840"/>
    </source>
</evidence>
<dbReference type="PROSITE" id="PS50893">
    <property type="entry name" value="ABC_TRANSPORTER_2"/>
    <property type="match status" value="1"/>
</dbReference>
<evidence type="ECO:0000313" key="6">
    <source>
        <dbReference type="Proteomes" id="UP001056336"/>
    </source>
</evidence>
<dbReference type="PANTHER" id="PTHR42939:SF1">
    <property type="entry name" value="ABC TRANSPORTER ATP-BINDING PROTEIN ALBC-RELATED"/>
    <property type="match status" value="1"/>
</dbReference>
<dbReference type="Pfam" id="PF00005">
    <property type="entry name" value="ABC_tran"/>
    <property type="match status" value="1"/>
</dbReference>
<evidence type="ECO:0000313" key="5">
    <source>
        <dbReference type="EMBL" id="UQX87893.1"/>
    </source>
</evidence>
<evidence type="ECO:0000256" key="1">
    <source>
        <dbReference type="ARBA" id="ARBA00022448"/>
    </source>
</evidence>
<accession>A0ABY4QWP9</accession>
<protein>
    <submittedName>
        <fullName evidence="5">ATP-binding cassette domain-containing protein</fullName>
    </submittedName>
</protein>
<dbReference type="SMART" id="SM00382">
    <property type="entry name" value="AAA"/>
    <property type="match status" value="1"/>
</dbReference>
<keyword evidence="1" id="KW-0813">Transport</keyword>
<dbReference type="RefSeq" id="WP_249770867.1">
    <property type="nucleotide sequence ID" value="NZ_CP097332.1"/>
</dbReference>
<dbReference type="InterPro" id="IPR051782">
    <property type="entry name" value="ABC_Transporter_VariousFunc"/>
</dbReference>
<gene>
    <name evidence="5" type="ORF">M6D93_16525</name>
</gene>
<reference evidence="5" key="1">
    <citation type="journal article" date="2018" name="Int. J. Syst. Evol. Microbiol.">
        <title>Jatrophihabitans telluris sp. nov., isolated from sediment soil of lava forest wetlands and the emended description of the genus Jatrophihabitans.</title>
        <authorList>
            <person name="Lee K.C."/>
            <person name="Suh M.K."/>
            <person name="Eom M.K."/>
            <person name="Kim K.K."/>
            <person name="Kim J.S."/>
            <person name="Kim D.S."/>
            <person name="Ko S.H."/>
            <person name="Shin Y.K."/>
            <person name="Lee J.S."/>
        </authorList>
    </citation>
    <scope>NUCLEOTIDE SEQUENCE</scope>
    <source>
        <strain evidence="5">N237</strain>
    </source>
</reference>
<reference evidence="5" key="2">
    <citation type="submission" date="2022-05" db="EMBL/GenBank/DDBJ databases">
        <authorList>
            <person name="Kim J.-S."/>
            <person name="Lee K."/>
            <person name="Suh M."/>
            <person name="Eom M."/>
            <person name="Kim J.-S."/>
            <person name="Kim D.-S."/>
            <person name="Ko S.-H."/>
            <person name="Shin Y."/>
            <person name="Lee J.-S."/>
        </authorList>
    </citation>
    <scope>NUCLEOTIDE SEQUENCE</scope>
    <source>
        <strain evidence="5">N237</strain>
    </source>
</reference>
<keyword evidence="3 5" id="KW-0067">ATP-binding</keyword>
<dbReference type="PROSITE" id="PS00211">
    <property type="entry name" value="ABC_TRANSPORTER_1"/>
    <property type="match status" value="1"/>
</dbReference>
<dbReference type="InterPro" id="IPR027417">
    <property type="entry name" value="P-loop_NTPase"/>
</dbReference>
<keyword evidence="2" id="KW-0547">Nucleotide-binding</keyword>
<keyword evidence="6" id="KW-1185">Reference proteome</keyword>
<proteinExistence type="predicted"/>
<dbReference type="InterPro" id="IPR003593">
    <property type="entry name" value="AAA+_ATPase"/>
</dbReference>
<name>A0ABY4QWP9_9ACTN</name>
<evidence type="ECO:0000259" key="4">
    <source>
        <dbReference type="PROSITE" id="PS50893"/>
    </source>
</evidence>